<evidence type="ECO:0000313" key="2">
    <source>
        <dbReference type="Proteomes" id="UP000299102"/>
    </source>
</evidence>
<evidence type="ECO:0000313" key="1">
    <source>
        <dbReference type="EMBL" id="GBP37365.1"/>
    </source>
</evidence>
<comment type="caution">
    <text evidence="1">The sequence shown here is derived from an EMBL/GenBank/DDBJ whole genome shotgun (WGS) entry which is preliminary data.</text>
</comment>
<dbReference type="AlphaFoldDB" id="A0A4C1VHY7"/>
<sequence length="107" mass="12632">MADQKTANKRLGSCASLFPSREPGPAQYKTSMYKTAVTAFPSGYRSTFTSRSECRSICDLYERRRRRRIYARRGERKRLIEYATVMCRQTDERELITLYWRSQETAL</sequence>
<keyword evidence="2" id="KW-1185">Reference proteome</keyword>
<accession>A0A4C1VHY7</accession>
<protein>
    <submittedName>
        <fullName evidence="1">Uncharacterized protein</fullName>
    </submittedName>
</protein>
<dbReference type="Proteomes" id="UP000299102">
    <property type="component" value="Unassembled WGS sequence"/>
</dbReference>
<dbReference type="EMBL" id="BGZK01000332">
    <property type="protein sequence ID" value="GBP37365.1"/>
    <property type="molecule type" value="Genomic_DNA"/>
</dbReference>
<reference evidence="1 2" key="1">
    <citation type="journal article" date="2019" name="Commun. Biol.">
        <title>The bagworm genome reveals a unique fibroin gene that provides high tensile strength.</title>
        <authorList>
            <person name="Kono N."/>
            <person name="Nakamura H."/>
            <person name="Ohtoshi R."/>
            <person name="Tomita M."/>
            <person name="Numata K."/>
            <person name="Arakawa K."/>
        </authorList>
    </citation>
    <scope>NUCLEOTIDE SEQUENCE [LARGE SCALE GENOMIC DNA]</scope>
</reference>
<organism evidence="1 2">
    <name type="scientific">Eumeta variegata</name>
    <name type="common">Bagworm moth</name>
    <name type="synonym">Eumeta japonica</name>
    <dbReference type="NCBI Taxonomy" id="151549"/>
    <lineage>
        <taxon>Eukaryota</taxon>
        <taxon>Metazoa</taxon>
        <taxon>Ecdysozoa</taxon>
        <taxon>Arthropoda</taxon>
        <taxon>Hexapoda</taxon>
        <taxon>Insecta</taxon>
        <taxon>Pterygota</taxon>
        <taxon>Neoptera</taxon>
        <taxon>Endopterygota</taxon>
        <taxon>Lepidoptera</taxon>
        <taxon>Glossata</taxon>
        <taxon>Ditrysia</taxon>
        <taxon>Tineoidea</taxon>
        <taxon>Psychidae</taxon>
        <taxon>Oiketicinae</taxon>
        <taxon>Eumeta</taxon>
    </lineage>
</organism>
<proteinExistence type="predicted"/>
<name>A0A4C1VHY7_EUMVA</name>
<gene>
    <name evidence="1" type="ORF">EVAR_22827_1</name>
</gene>